<keyword evidence="2" id="KW-1185">Reference proteome</keyword>
<accession>A0ABY7CD60</accession>
<organism evidence="1 2">
    <name type="scientific">Puccinia triticina</name>
    <dbReference type="NCBI Taxonomy" id="208348"/>
    <lineage>
        <taxon>Eukaryota</taxon>
        <taxon>Fungi</taxon>
        <taxon>Dikarya</taxon>
        <taxon>Basidiomycota</taxon>
        <taxon>Pucciniomycotina</taxon>
        <taxon>Pucciniomycetes</taxon>
        <taxon>Pucciniales</taxon>
        <taxon>Pucciniaceae</taxon>
        <taxon>Puccinia</taxon>
    </lineage>
</organism>
<evidence type="ECO:0000313" key="2">
    <source>
        <dbReference type="Proteomes" id="UP001164743"/>
    </source>
</evidence>
<reference evidence="1" key="1">
    <citation type="submission" date="2022-10" db="EMBL/GenBank/DDBJ databases">
        <title>Puccinia triticina Genome sequencing and assembly.</title>
        <authorList>
            <person name="Li C."/>
        </authorList>
    </citation>
    <scope>NUCLEOTIDE SEQUENCE</scope>
    <source>
        <strain evidence="1">Pt15</strain>
    </source>
</reference>
<sequence>MVNNWMNKLEADMKSMAFFHQVKGFYVLASRHPNSTIFHKGGSPLGQAFLEMIATSQDAAGHFHTWVAAQAIQIANGVRVVQFPKTTNAIDSVAALNDASQPKDFGMFANFEFPF</sequence>
<dbReference type="Proteomes" id="UP001164743">
    <property type="component" value="Chromosome 3A"/>
</dbReference>
<protein>
    <submittedName>
        <fullName evidence="1">Uncharacterized protein</fullName>
    </submittedName>
</protein>
<proteinExistence type="predicted"/>
<gene>
    <name evidence="1" type="ORF">PtA15_3A365</name>
</gene>
<evidence type="ECO:0000313" key="1">
    <source>
        <dbReference type="EMBL" id="WAQ82999.1"/>
    </source>
</evidence>
<dbReference type="EMBL" id="CP110423">
    <property type="protein sequence ID" value="WAQ82999.1"/>
    <property type="molecule type" value="Genomic_DNA"/>
</dbReference>
<dbReference type="GeneID" id="77808221"/>
<name>A0ABY7CD60_9BASI</name>
<dbReference type="RefSeq" id="XP_053018554.1">
    <property type="nucleotide sequence ID" value="XM_053167326.1"/>
</dbReference>